<gene>
    <name evidence="1" type="ORF">ABQG71_21430</name>
</gene>
<accession>A0ABV1SAY2</accession>
<evidence type="ECO:0000313" key="1">
    <source>
        <dbReference type="EMBL" id="MER3123703.1"/>
    </source>
</evidence>
<evidence type="ECO:0000313" key="2">
    <source>
        <dbReference type="Proteomes" id="UP001467674"/>
    </source>
</evidence>
<dbReference type="Gene3D" id="1.20.1270.20">
    <property type="match status" value="1"/>
</dbReference>
<dbReference type="InterPro" id="IPR016100">
    <property type="entry name" value="Prismane_a-bundle"/>
</dbReference>
<dbReference type="PANTHER" id="PTHR30109:SF0">
    <property type="entry name" value="HYDROXYLAMINE REDUCTASE"/>
    <property type="match status" value="1"/>
</dbReference>
<dbReference type="EMBL" id="JBEOME010000067">
    <property type="protein sequence ID" value="MER3123703.1"/>
    <property type="molecule type" value="Genomic_DNA"/>
</dbReference>
<organism evidence="1 2">
    <name type="scientific">Bacillus altitudinis</name>
    <dbReference type="NCBI Taxonomy" id="293387"/>
    <lineage>
        <taxon>Bacteria</taxon>
        <taxon>Bacillati</taxon>
        <taxon>Bacillota</taxon>
        <taxon>Bacilli</taxon>
        <taxon>Bacillales</taxon>
        <taxon>Bacillaceae</taxon>
        <taxon>Bacillus</taxon>
    </lineage>
</organism>
<dbReference type="PANTHER" id="PTHR30109">
    <property type="entry name" value="HYDROXYLAMINE REDUCTASE"/>
    <property type="match status" value="1"/>
</dbReference>
<protein>
    <submittedName>
        <fullName evidence="1">Hydroxylamine reductase</fullName>
    </submittedName>
</protein>
<dbReference type="Pfam" id="PF03063">
    <property type="entry name" value="Prismane"/>
    <property type="match status" value="1"/>
</dbReference>
<feature type="non-terminal residue" evidence="1">
    <location>
        <position position="80"/>
    </location>
</feature>
<keyword evidence="2" id="KW-1185">Reference proteome</keyword>
<dbReference type="InterPro" id="IPR011254">
    <property type="entry name" value="Prismane-like_sf"/>
</dbReference>
<dbReference type="Proteomes" id="UP001467674">
    <property type="component" value="Unassembled WGS sequence"/>
</dbReference>
<proteinExistence type="predicted"/>
<reference evidence="1 2" key="1">
    <citation type="submission" date="2024-06" db="EMBL/GenBank/DDBJ databases">
        <title>Construction of an artificial bacterial consortium using nitrogen cycle bacteria from Cuatro Cienegas Basin and a mangrove forest.</title>
        <authorList>
            <person name="Aguilera-Najera D."/>
            <person name="Marquez-Cianci L."/>
            <person name="Martinez-Perez E."/>
            <person name="Rosas-Barrera M."/>
            <person name="Rodriguez-Cruz U.E."/>
            <person name="Tapia-Lopez R."/>
            <person name="Eguiarte L.E."/>
            <person name="Souza-Saldivar V."/>
        </authorList>
    </citation>
    <scope>NUCLEOTIDE SEQUENCE [LARGE SCALE GENOMIC DNA]</scope>
    <source>
        <strain evidence="1 2">S14-15</strain>
    </source>
</reference>
<dbReference type="InterPro" id="IPR004137">
    <property type="entry name" value="HCP/CODH"/>
</dbReference>
<dbReference type="SUPFAM" id="SSF56821">
    <property type="entry name" value="Prismane protein-like"/>
    <property type="match status" value="1"/>
</dbReference>
<name>A0ABV1SAY2_BACAB</name>
<comment type="caution">
    <text evidence="1">The sequence shown here is derived from an EMBL/GenBank/DDBJ whole genome shotgun (WGS) entry which is preliminary data.</text>
</comment>
<sequence length="80" mass="8901">MEDKMFCFQCQETAGCTGCTKFGVCGKSPDLARMQDLLIYTTKGLSEVTTRLREEGKKVSSKVNHIVTINLFTTITNANF</sequence>